<dbReference type="PANTHER" id="PTHR43713:SF3">
    <property type="entry name" value="GLUTAMATE-1-SEMIALDEHYDE 2,1-AMINOMUTASE 1, CHLOROPLASTIC-RELATED"/>
    <property type="match status" value="1"/>
</dbReference>
<dbReference type="GO" id="GO:0008483">
    <property type="term" value="F:transaminase activity"/>
    <property type="evidence" value="ECO:0007669"/>
    <property type="project" value="UniProtKB-KW"/>
</dbReference>
<dbReference type="InterPro" id="IPR005814">
    <property type="entry name" value="Aminotrans_3"/>
</dbReference>
<dbReference type="GO" id="GO:0030170">
    <property type="term" value="F:pyridoxal phosphate binding"/>
    <property type="evidence" value="ECO:0007669"/>
    <property type="project" value="InterPro"/>
</dbReference>
<organism evidence="4 5">
    <name type="scientific">Rhodovarius crocodyli</name>
    <dbReference type="NCBI Taxonomy" id="1979269"/>
    <lineage>
        <taxon>Bacteria</taxon>
        <taxon>Pseudomonadati</taxon>
        <taxon>Pseudomonadota</taxon>
        <taxon>Alphaproteobacteria</taxon>
        <taxon>Acetobacterales</taxon>
        <taxon>Roseomonadaceae</taxon>
        <taxon>Rhodovarius</taxon>
    </lineage>
</organism>
<dbReference type="SUPFAM" id="SSF53383">
    <property type="entry name" value="PLP-dependent transferases"/>
    <property type="match status" value="1"/>
</dbReference>
<keyword evidence="2 3" id="KW-0663">Pyridoxal phosphate</keyword>
<evidence type="ECO:0000256" key="2">
    <source>
        <dbReference type="ARBA" id="ARBA00022898"/>
    </source>
</evidence>
<accession>A0A437M1K4</accession>
<comment type="similarity">
    <text evidence="3">Belongs to the class-III pyridoxal-phosphate-dependent aminotransferase family.</text>
</comment>
<evidence type="ECO:0000256" key="3">
    <source>
        <dbReference type="RuleBase" id="RU003560"/>
    </source>
</evidence>
<dbReference type="Proteomes" id="UP000282957">
    <property type="component" value="Unassembled WGS sequence"/>
</dbReference>
<evidence type="ECO:0000313" key="4">
    <source>
        <dbReference type="EMBL" id="RVT91482.1"/>
    </source>
</evidence>
<comment type="caution">
    <text evidence="4">The sequence shown here is derived from an EMBL/GenBank/DDBJ whole genome shotgun (WGS) entry which is preliminary data.</text>
</comment>
<gene>
    <name evidence="4" type="ORF">EOD42_22790</name>
</gene>
<dbReference type="InterPro" id="IPR015422">
    <property type="entry name" value="PyrdxlP-dep_Trfase_small"/>
</dbReference>
<dbReference type="InterPro" id="IPR015424">
    <property type="entry name" value="PyrdxlP-dep_Trfase"/>
</dbReference>
<keyword evidence="5" id="KW-1185">Reference proteome</keyword>
<evidence type="ECO:0000256" key="1">
    <source>
        <dbReference type="ARBA" id="ARBA00001933"/>
    </source>
</evidence>
<keyword evidence="4" id="KW-0808">Transferase</keyword>
<reference evidence="4 5" key="1">
    <citation type="submission" date="2019-01" db="EMBL/GenBank/DDBJ databases">
        <authorList>
            <person name="Chen W.-M."/>
        </authorList>
    </citation>
    <scope>NUCLEOTIDE SEQUENCE [LARGE SCALE GENOMIC DNA]</scope>
    <source>
        <strain evidence="4 5">CCP-6</strain>
    </source>
</reference>
<dbReference type="Pfam" id="PF00202">
    <property type="entry name" value="Aminotran_3"/>
    <property type="match status" value="1"/>
</dbReference>
<dbReference type="EMBL" id="SACL01000011">
    <property type="protein sequence ID" value="RVT91482.1"/>
    <property type="molecule type" value="Genomic_DNA"/>
</dbReference>
<keyword evidence="4" id="KW-0032">Aminotransferase</keyword>
<dbReference type="InterPro" id="IPR015421">
    <property type="entry name" value="PyrdxlP-dep_Trfase_major"/>
</dbReference>
<comment type="cofactor">
    <cofactor evidence="1">
        <name>pyridoxal 5'-phosphate</name>
        <dbReference type="ChEBI" id="CHEBI:597326"/>
    </cofactor>
</comment>
<name>A0A437M1K4_9PROT</name>
<proteinExistence type="inferred from homology"/>
<dbReference type="RefSeq" id="WP_127789900.1">
    <property type="nucleotide sequence ID" value="NZ_SACL01000011.1"/>
</dbReference>
<dbReference type="Gene3D" id="3.40.640.10">
    <property type="entry name" value="Type I PLP-dependent aspartate aminotransferase-like (Major domain)"/>
    <property type="match status" value="1"/>
</dbReference>
<dbReference type="OrthoDB" id="9801052at2"/>
<sequence length="449" mass="46799">MSAHTLRNDTGLEAPMTRSAAAFLREQRVVPGGSMRHASWFAPHPPYAARGEGCWIIDLDGRRILDCANNFFSLAHGHAFPPIVAALTDAIAKGTAFGVPMEAEIALAETLRARNPRLEQTRFCNSGTEAVMAAIKGARGVTGRHRIAKFEGCYHGSYDHAEVSLESRPEEWDDAAGNPASIAYAKGTPPAVLADTVVLPYADADRCAAILKREGPSLAAIILDPQASKAGMVPMPAAVIAAVQQACARDGIMLIVDEVVNFRLGFGGVSPLFGLEPDFVTLGKIIGGGLPVGAVSGPAARMAVYNHAAGKPKVALGGTFSANPLTMAAGLASLAHYDEAAVARLNGLGEMLRQRVNAGLAAAGLPGRMAGAGSLFRLHPGARKIEDYRSARPLPAEAEALPRIHAAMLGAGILLTPNCSGALSTPMGEEQVVLIADTLIKATIAEFQA</sequence>
<dbReference type="PANTHER" id="PTHR43713">
    <property type="entry name" value="GLUTAMATE-1-SEMIALDEHYDE 2,1-AMINOMUTASE"/>
    <property type="match status" value="1"/>
</dbReference>
<evidence type="ECO:0000313" key="5">
    <source>
        <dbReference type="Proteomes" id="UP000282957"/>
    </source>
</evidence>
<dbReference type="Gene3D" id="3.90.1150.10">
    <property type="entry name" value="Aspartate Aminotransferase, domain 1"/>
    <property type="match status" value="1"/>
</dbReference>
<dbReference type="AlphaFoldDB" id="A0A437M1K4"/>
<protein>
    <submittedName>
        <fullName evidence="4">Aminotransferase class III-fold pyridoxal phosphate-dependent enzyme</fullName>
    </submittedName>
</protein>